<gene>
    <name evidence="13" type="ORF">M569_09955</name>
</gene>
<dbReference type="GO" id="GO:0003677">
    <property type="term" value="F:DNA binding"/>
    <property type="evidence" value="ECO:0007669"/>
    <property type="project" value="UniProtKB-KW"/>
</dbReference>
<dbReference type="SMART" id="SM00614">
    <property type="entry name" value="ZnF_BED"/>
    <property type="match status" value="1"/>
</dbReference>
<dbReference type="GO" id="GO:0046983">
    <property type="term" value="F:protein dimerization activity"/>
    <property type="evidence" value="ECO:0007669"/>
    <property type="project" value="InterPro"/>
</dbReference>
<organism evidence="13 14">
    <name type="scientific">Genlisea aurea</name>
    <dbReference type="NCBI Taxonomy" id="192259"/>
    <lineage>
        <taxon>Eukaryota</taxon>
        <taxon>Viridiplantae</taxon>
        <taxon>Streptophyta</taxon>
        <taxon>Embryophyta</taxon>
        <taxon>Tracheophyta</taxon>
        <taxon>Spermatophyta</taxon>
        <taxon>Magnoliopsida</taxon>
        <taxon>eudicotyledons</taxon>
        <taxon>Gunneridae</taxon>
        <taxon>Pentapetalae</taxon>
        <taxon>asterids</taxon>
        <taxon>lamiids</taxon>
        <taxon>Lamiales</taxon>
        <taxon>Lentibulariaceae</taxon>
        <taxon>Genlisea</taxon>
    </lineage>
</organism>
<evidence type="ECO:0000256" key="6">
    <source>
        <dbReference type="ARBA" id="ARBA00023015"/>
    </source>
</evidence>
<proteinExistence type="predicted"/>
<keyword evidence="6" id="KW-0805">Transcription regulation</keyword>
<feature type="domain" description="BED-type" evidence="12">
    <location>
        <begin position="21"/>
        <end position="81"/>
    </location>
</feature>
<sequence length="692" mass="78220">MVQPIDQGDSPNSDAQPSKRRKKSMVWDHFTTETVGKNDVRATCNGCKKSFSYISGAKQAGTSHLKRHIKLGICPAVRDTPVNKQQQQLITYSSAPKADISLDGNLTRKRYRAANGVTTSLHLPGSNNKLSQNLARMIVLHDYPIHMVEQSGFRDFVRTLKPDFSLTSSDRVQQQVMVIYHRERQKLLNAMKSMLGHLSLTLDLWTSNQGVSYVLVTGHFVNEEWKLLRRTLNFIAIESPESDTALSRAVAKSLSDWKSEEKLLSVSLDSCSSNENAVENIRSILSIKNSAILCGQLLLKDCYACMLRDLALESLDYIRGTVEKVRYGVKYVKSSKVNEERFASLKRKLQLPSCIRNIEFDDHAKWDTTYFMLSAACELREAFSCLDTYEDADYRSNISVEEWNEAQTVCGYLKTFHSAAAILTASPGNHHPTANAFFLEVLNIYYVLMNAAAKTDRFVSNLNAVLQERFLKYWNDCNQVLAVAVTMDPRFKMKLVEFNFQRIFGDDSSLWIKAVSEGLHELSVEYVVQSLPLTFIQKEGSDPPHPKTEDDGEDEEEEEEEFGGIDVYVSDIPVEHNFKTEELDHYLEDGVLPRIQDFDVLGWWKGKASRYPTLSKLAVDVLSIPVSTVFGESVFDTGRRRRQLDAYRSGLGASTVQALVCAKDWLLQNDGDRTSDVPYRISSGEAAVERRP</sequence>
<keyword evidence="8" id="KW-0804">Transcription</keyword>
<dbReference type="InterPro" id="IPR008906">
    <property type="entry name" value="HATC_C_dom"/>
</dbReference>
<dbReference type="PANTHER" id="PTHR46481:SF10">
    <property type="entry name" value="ZINC FINGER BED DOMAIN-CONTAINING PROTEIN 39"/>
    <property type="match status" value="1"/>
</dbReference>
<evidence type="ECO:0000256" key="3">
    <source>
        <dbReference type="ARBA" id="ARBA00022723"/>
    </source>
</evidence>
<dbReference type="GO" id="GO:0008270">
    <property type="term" value="F:zinc ion binding"/>
    <property type="evidence" value="ECO:0007669"/>
    <property type="project" value="UniProtKB-KW"/>
</dbReference>
<evidence type="ECO:0000256" key="5">
    <source>
        <dbReference type="ARBA" id="ARBA00022833"/>
    </source>
</evidence>
<feature type="compositionally biased region" description="Basic and acidic residues" evidence="11">
    <location>
        <begin position="539"/>
        <end position="549"/>
    </location>
</feature>
<feature type="compositionally biased region" description="Acidic residues" evidence="11">
    <location>
        <begin position="550"/>
        <end position="561"/>
    </location>
</feature>
<dbReference type="SUPFAM" id="SSF53098">
    <property type="entry name" value="Ribonuclease H-like"/>
    <property type="match status" value="1"/>
</dbReference>
<evidence type="ECO:0000259" key="12">
    <source>
        <dbReference type="PROSITE" id="PS50808"/>
    </source>
</evidence>
<dbReference type="InterPro" id="IPR036236">
    <property type="entry name" value="Znf_C2H2_sf"/>
</dbReference>
<evidence type="ECO:0000256" key="4">
    <source>
        <dbReference type="ARBA" id="ARBA00022771"/>
    </source>
</evidence>
<accession>S8CCY9</accession>
<evidence type="ECO:0000256" key="1">
    <source>
        <dbReference type="ARBA" id="ARBA00004123"/>
    </source>
</evidence>
<dbReference type="Proteomes" id="UP000015453">
    <property type="component" value="Unassembled WGS sequence"/>
</dbReference>
<keyword evidence="3" id="KW-0479">Metal-binding</keyword>
<dbReference type="InterPro" id="IPR012337">
    <property type="entry name" value="RNaseH-like_sf"/>
</dbReference>
<dbReference type="PANTHER" id="PTHR46481">
    <property type="entry name" value="ZINC FINGER BED DOMAIN-CONTAINING PROTEIN 4"/>
    <property type="match status" value="1"/>
</dbReference>
<evidence type="ECO:0000256" key="10">
    <source>
        <dbReference type="PROSITE-ProRule" id="PRU00027"/>
    </source>
</evidence>
<evidence type="ECO:0000256" key="9">
    <source>
        <dbReference type="ARBA" id="ARBA00023242"/>
    </source>
</evidence>
<dbReference type="Pfam" id="PF02892">
    <property type="entry name" value="zf-BED"/>
    <property type="match status" value="1"/>
</dbReference>
<comment type="caution">
    <text evidence="13">The sequence shown here is derived from an EMBL/GenBank/DDBJ whole genome shotgun (WGS) entry which is preliminary data.</text>
</comment>
<keyword evidence="5" id="KW-0862">Zinc</keyword>
<evidence type="ECO:0000313" key="14">
    <source>
        <dbReference type="Proteomes" id="UP000015453"/>
    </source>
</evidence>
<dbReference type="PROSITE" id="PS50808">
    <property type="entry name" value="ZF_BED"/>
    <property type="match status" value="1"/>
</dbReference>
<dbReference type="Pfam" id="PF05699">
    <property type="entry name" value="Dimer_Tnp_hAT"/>
    <property type="match status" value="1"/>
</dbReference>
<keyword evidence="9" id="KW-0539">Nucleus</keyword>
<comment type="subunit">
    <text evidence="2">Homodimer.</text>
</comment>
<evidence type="ECO:0000256" key="7">
    <source>
        <dbReference type="ARBA" id="ARBA00023125"/>
    </source>
</evidence>
<dbReference type="Pfam" id="PF14372">
    <property type="entry name" value="hAT-like_RNase-H"/>
    <property type="match status" value="1"/>
</dbReference>
<evidence type="ECO:0000256" key="2">
    <source>
        <dbReference type="ARBA" id="ARBA00011738"/>
    </source>
</evidence>
<dbReference type="GO" id="GO:0009791">
    <property type="term" value="P:post-embryonic development"/>
    <property type="evidence" value="ECO:0007669"/>
    <property type="project" value="UniProtKB-ARBA"/>
</dbReference>
<dbReference type="InterPro" id="IPR003656">
    <property type="entry name" value="Znf_BED"/>
</dbReference>
<dbReference type="InterPro" id="IPR052035">
    <property type="entry name" value="ZnF_BED_domain_contain"/>
</dbReference>
<dbReference type="EMBL" id="AUSU01004585">
    <property type="protein sequence ID" value="EPS64824.1"/>
    <property type="molecule type" value="Genomic_DNA"/>
</dbReference>
<dbReference type="AlphaFoldDB" id="S8CCY9"/>
<evidence type="ECO:0000256" key="8">
    <source>
        <dbReference type="ARBA" id="ARBA00023163"/>
    </source>
</evidence>
<dbReference type="OrthoDB" id="2610923at2759"/>
<dbReference type="SUPFAM" id="SSF57667">
    <property type="entry name" value="beta-beta-alpha zinc fingers"/>
    <property type="match status" value="1"/>
</dbReference>
<keyword evidence="14" id="KW-1185">Reference proteome</keyword>
<reference evidence="13 14" key="1">
    <citation type="journal article" date="2013" name="BMC Genomics">
        <title>The miniature genome of a carnivorous plant Genlisea aurea contains a low number of genes and short non-coding sequences.</title>
        <authorList>
            <person name="Leushkin E.V."/>
            <person name="Sutormin R.A."/>
            <person name="Nabieva E.R."/>
            <person name="Penin A.A."/>
            <person name="Kondrashov A.S."/>
            <person name="Logacheva M.D."/>
        </authorList>
    </citation>
    <scope>NUCLEOTIDE SEQUENCE [LARGE SCALE GENOMIC DNA]</scope>
</reference>
<dbReference type="GO" id="GO:0005634">
    <property type="term" value="C:nucleus"/>
    <property type="evidence" value="ECO:0007669"/>
    <property type="project" value="UniProtKB-SubCell"/>
</dbReference>
<feature type="region of interest" description="Disordered" evidence="11">
    <location>
        <begin position="537"/>
        <end position="561"/>
    </location>
</feature>
<name>S8CCY9_9LAMI</name>
<keyword evidence="4 10" id="KW-0863">Zinc-finger</keyword>
<protein>
    <recommendedName>
        <fullName evidence="12">BED-type domain-containing protein</fullName>
    </recommendedName>
</protein>
<evidence type="ECO:0000256" key="11">
    <source>
        <dbReference type="SAM" id="MobiDB-lite"/>
    </source>
</evidence>
<feature type="region of interest" description="Disordered" evidence="11">
    <location>
        <begin position="1"/>
        <end position="25"/>
    </location>
</feature>
<evidence type="ECO:0000313" key="13">
    <source>
        <dbReference type="EMBL" id="EPS64824.1"/>
    </source>
</evidence>
<dbReference type="InterPro" id="IPR025525">
    <property type="entry name" value="hAT-like_transposase_RNase-H"/>
</dbReference>
<comment type="subcellular location">
    <subcellularLocation>
        <location evidence="1">Nucleus</location>
    </subcellularLocation>
</comment>
<keyword evidence="7" id="KW-0238">DNA-binding</keyword>